<evidence type="ECO:0000313" key="11">
    <source>
        <dbReference type="EMBL" id="KAK8847730.1"/>
    </source>
</evidence>
<name>A0AAW0YWJ4_9TREE</name>
<evidence type="ECO:0000256" key="9">
    <source>
        <dbReference type="SAM" id="Phobius"/>
    </source>
</evidence>
<evidence type="ECO:0000256" key="1">
    <source>
        <dbReference type="ARBA" id="ARBA00004141"/>
    </source>
</evidence>
<dbReference type="InterPro" id="IPR003663">
    <property type="entry name" value="Sugar/inositol_transpt"/>
</dbReference>
<dbReference type="SUPFAM" id="SSF103473">
    <property type="entry name" value="MFS general substrate transporter"/>
    <property type="match status" value="1"/>
</dbReference>
<protein>
    <recommendedName>
        <fullName evidence="10">Major facilitator superfamily (MFS) profile domain-containing protein</fullName>
    </recommendedName>
</protein>
<feature type="domain" description="Major facilitator superfamily (MFS) profile" evidence="10">
    <location>
        <begin position="47"/>
        <end position="493"/>
    </location>
</feature>
<gene>
    <name evidence="11" type="ORF">IAR55_005589</name>
</gene>
<evidence type="ECO:0000256" key="8">
    <source>
        <dbReference type="RuleBase" id="RU003346"/>
    </source>
</evidence>
<dbReference type="PANTHER" id="PTHR48022:SF68">
    <property type="entry name" value="MAJOR FACILITATOR SUPERFAMILY (MFS) PROFILE DOMAIN-CONTAINING PROTEIN-RELATED"/>
    <property type="match status" value="1"/>
</dbReference>
<comment type="caution">
    <text evidence="11">The sequence shown here is derived from an EMBL/GenBank/DDBJ whole genome shotgun (WGS) entry which is preliminary data.</text>
</comment>
<dbReference type="InterPro" id="IPR005828">
    <property type="entry name" value="MFS_sugar_transport-like"/>
</dbReference>
<comment type="subcellular location">
    <subcellularLocation>
        <location evidence="1">Membrane</location>
        <topology evidence="1">Multi-pass membrane protein</topology>
    </subcellularLocation>
</comment>
<keyword evidence="4 9" id="KW-0812">Transmembrane</keyword>
<dbReference type="Pfam" id="PF00083">
    <property type="entry name" value="Sugar_tr"/>
    <property type="match status" value="1"/>
</dbReference>
<feature type="transmembrane region" description="Helical" evidence="9">
    <location>
        <begin position="150"/>
        <end position="171"/>
    </location>
</feature>
<dbReference type="Proteomes" id="UP001388673">
    <property type="component" value="Unassembled WGS sequence"/>
</dbReference>
<dbReference type="PROSITE" id="PS00217">
    <property type="entry name" value="SUGAR_TRANSPORT_2"/>
    <property type="match status" value="1"/>
</dbReference>
<organism evidence="11 12">
    <name type="scientific">Kwoniella newhampshirensis</name>
    <dbReference type="NCBI Taxonomy" id="1651941"/>
    <lineage>
        <taxon>Eukaryota</taxon>
        <taxon>Fungi</taxon>
        <taxon>Dikarya</taxon>
        <taxon>Basidiomycota</taxon>
        <taxon>Agaricomycotina</taxon>
        <taxon>Tremellomycetes</taxon>
        <taxon>Tremellales</taxon>
        <taxon>Cryptococcaceae</taxon>
        <taxon>Kwoniella</taxon>
    </lineage>
</organism>
<accession>A0AAW0YWJ4</accession>
<dbReference type="PROSITE" id="PS00216">
    <property type="entry name" value="SUGAR_TRANSPORT_1"/>
    <property type="match status" value="1"/>
</dbReference>
<proteinExistence type="inferred from homology"/>
<evidence type="ECO:0000256" key="4">
    <source>
        <dbReference type="ARBA" id="ARBA00022692"/>
    </source>
</evidence>
<sequence>MDLDDNKQNDIEHHERVNGEQPYILQSNLAGLPRWATLRKSWKAVMFAIMVSFGATLDGYHQTIPGNIIANPGFIAQFGTIRDTATGALALDALHVSAWGGILYGANIAGNIMGGFTADLLGRKFNMALMTLFLMCATLCEMFAKDWRVWGAGKMFAGLGNGFAQTVLVIYNSEIAPAQIRGFVLSTWAFFYALGQLLASVGLQILATGSHPNDYLRSVYSEWALTGTFLIFLIVLPESPWFYARKGKHEQAKKSLRRLNGHISGYDVGLEYQSLSAEIEASNKLREEQNRSKWSELFRGSDGRRFAITACIPIYGQLVGGAVIFNYTTYFFQLAGLEDPFLASLIVFILLLVFIGVSFFTTDLVGRRPLLLGAIVVMVVCLLGVGIAGVVPSTTSAKNALIALSCLWVVAYASGLAPIGSILQGESSTPRLRAKTNSFSQALGQAFALIFNYTVPIMLSPQQAGWGTKTGFLFAGTAAIGGVILFFLVPEFKGRSYAELDELFVRGVPARKFKTTKTAHQLEREAAVAGPV</sequence>
<dbReference type="GO" id="GO:0016020">
    <property type="term" value="C:membrane"/>
    <property type="evidence" value="ECO:0007669"/>
    <property type="project" value="UniProtKB-SubCell"/>
</dbReference>
<dbReference type="GO" id="GO:0005351">
    <property type="term" value="F:carbohydrate:proton symporter activity"/>
    <property type="evidence" value="ECO:0007669"/>
    <property type="project" value="TreeGrafter"/>
</dbReference>
<feature type="transmembrane region" description="Helical" evidence="9">
    <location>
        <begin position="125"/>
        <end position="144"/>
    </location>
</feature>
<dbReference type="InterPro" id="IPR020846">
    <property type="entry name" value="MFS_dom"/>
</dbReference>
<evidence type="ECO:0000256" key="5">
    <source>
        <dbReference type="ARBA" id="ARBA00022989"/>
    </source>
</evidence>
<dbReference type="InterPro" id="IPR005829">
    <property type="entry name" value="Sugar_transporter_CS"/>
</dbReference>
<dbReference type="NCBIfam" id="TIGR00879">
    <property type="entry name" value="SP"/>
    <property type="match status" value="1"/>
</dbReference>
<dbReference type="GeneID" id="92182847"/>
<dbReference type="InterPro" id="IPR050360">
    <property type="entry name" value="MFS_Sugar_Transporters"/>
</dbReference>
<feature type="transmembrane region" description="Helical" evidence="9">
    <location>
        <begin position="442"/>
        <end position="459"/>
    </location>
</feature>
<feature type="transmembrane region" description="Helical" evidence="9">
    <location>
        <begin position="183"/>
        <end position="203"/>
    </location>
</feature>
<keyword evidence="3 8" id="KW-0813">Transport</keyword>
<comment type="catalytic activity">
    <reaction evidence="7">
        <text>myo-inositol(out) + H(+)(out) = myo-inositol(in) + H(+)(in)</text>
        <dbReference type="Rhea" id="RHEA:60364"/>
        <dbReference type="ChEBI" id="CHEBI:15378"/>
        <dbReference type="ChEBI" id="CHEBI:17268"/>
    </reaction>
</comment>
<dbReference type="AlphaFoldDB" id="A0AAW0YWJ4"/>
<keyword evidence="6 9" id="KW-0472">Membrane</keyword>
<feature type="transmembrane region" description="Helical" evidence="9">
    <location>
        <begin position="369"/>
        <end position="388"/>
    </location>
</feature>
<dbReference type="KEGG" id="kne:92182847"/>
<dbReference type="EMBL" id="JBCAWK010000010">
    <property type="protein sequence ID" value="KAK8847730.1"/>
    <property type="molecule type" value="Genomic_DNA"/>
</dbReference>
<keyword evidence="12" id="KW-1185">Reference proteome</keyword>
<dbReference type="PANTHER" id="PTHR48022">
    <property type="entry name" value="PLASTIDIC GLUCOSE TRANSPORTER 4"/>
    <property type="match status" value="1"/>
</dbReference>
<evidence type="ECO:0000313" key="12">
    <source>
        <dbReference type="Proteomes" id="UP001388673"/>
    </source>
</evidence>
<feature type="transmembrane region" description="Helical" evidence="9">
    <location>
        <begin position="471"/>
        <end position="489"/>
    </location>
</feature>
<evidence type="ECO:0000256" key="2">
    <source>
        <dbReference type="ARBA" id="ARBA00010992"/>
    </source>
</evidence>
<reference evidence="11 12" key="1">
    <citation type="journal article" date="2024" name="bioRxiv">
        <title>Comparative genomics of Cryptococcus and Kwoniella reveals pathogenesis evolution and contrasting karyotype dynamics via intercentromeric recombination or chromosome fusion.</title>
        <authorList>
            <person name="Coelho M.A."/>
            <person name="David-Palma M."/>
            <person name="Shea T."/>
            <person name="Bowers K."/>
            <person name="McGinley-Smith S."/>
            <person name="Mohammad A.W."/>
            <person name="Gnirke A."/>
            <person name="Yurkov A.M."/>
            <person name="Nowrousian M."/>
            <person name="Sun S."/>
            <person name="Cuomo C.A."/>
            <person name="Heitman J."/>
        </authorList>
    </citation>
    <scope>NUCLEOTIDE SEQUENCE [LARGE SCALE GENOMIC DNA]</scope>
    <source>
        <strain evidence="11 12">CBS 13917</strain>
    </source>
</reference>
<keyword evidence="5 9" id="KW-1133">Transmembrane helix</keyword>
<feature type="transmembrane region" description="Helical" evidence="9">
    <location>
        <begin position="223"/>
        <end position="244"/>
    </location>
</feature>
<evidence type="ECO:0000259" key="10">
    <source>
        <dbReference type="PROSITE" id="PS50850"/>
    </source>
</evidence>
<dbReference type="PROSITE" id="PS50850">
    <property type="entry name" value="MFS"/>
    <property type="match status" value="1"/>
</dbReference>
<dbReference type="InterPro" id="IPR036259">
    <property type="entry name" value="MFS_trans_sf"/>
</dbReference>
<feature type="transmembrane region" description="Helical" evidence="9">
    <location>
        <begin position="306"/>
        <end position="329"/>
    </location>
</feature>
<evidence type="ECO:0000256" key="7">
    <source>
        <dbReference type="ARBA" id="ARBA00049119"/>
    </source>
</evidence>
<comment type="similarity">
    <text evidence="2 8">Belongs to the major facilitator superfamily. Sugar transporter (TC 2.A.1.1) family.</text>
</comment>
<evidence type="ECO:0000256" key="3">
    <source>
        <dbReference type="ARBA" id="ARBA00022448"/>
    </source>
</evidence>
<feature type="transmembrane region" description="Helical" evidence="9">
    <location>
        <begin position="400"/>
        <end position="422"/>
    </location>
</feature>
<dbReference type="Gene3D" id="1.20.1250.20">
    <property type="entry name" value="MFS general substrate transporter like domains"/>
    <property type="match status" value="1"/>
</dbReference>
<dbReference type="FunFam" id="1.20.1250.20:FF:000078">
    <property type="entry name" value="MFS maltose transporter, putative"/>
    <property type="match status" value="1"/>
</dbReference>
<dbReference type="RefSeq" id="XP_066801248.1">
    <property type="nucleotide sequence ID" value="XM_066948680.1"/>
</dbReference>
<evidence type="ECO:0000256" key="6">
    <source>
        <dbReference type="ARBA" id="ARBA00023136"/>
    </source>
</evidence>
<feature type="transmembrane region" description="Helical" evidence="9">
    <location>
        <begin position="341"/>
        <end position="362"/>
    </location>
</feature>